<keyword evidence="12 15" id="KW-0170">Cobalt</keyword>
<feature type="binding site" evidence="15">
    <location>
        <position position="180"/>
    </location>
    <ligand>
        <name>a divalent metal cation</name>
        <dbReference type="ChEBI" id="CHEBI:60240"/>
    </ligand>
</feature>
<dbReference type="InterPro" id="IPR000056">
    <property type="entry name" value="Ribul_P_3_epim-like"/>
</dbReference>
<evidence type="ECO:0000256" key="1">
    <source>
        <dbReference type="ARBA" id="ARBA00001782"/>
    </source>
</evidence>
<dbReference type="Gene3D" id="3.20.20.70">
    <property type="entry name" value="Aldolase class I"/>
    <property type="match status" value="1"/>
</dbReference>
<evidence type="ECO:0000256" key="9">
    <source>
        <dbReference type="ARBA" id="ARBA00013920"/>
    </source>
</evidence>
<evidence type="ECO:0000256" key="15">
    <source>
        <dbReference type="PIRSR" id="PIRSR001461-2"/>
    </source>
</evidence>
<protein>
    <recommendedName>
        <fullName evidence="9 13">Ribulose-phosphate 3-epimerase</fullName>
        <ecNumber evidence="8 13">5.1.3.1</ecNumber>
    </recommendedName>
</protein>
<keyword evidence="15" id="KW-0464">Manganese</keyword>
<feature type="binding site" evidence="16">
    <location>
        <position position="182"/>
    </location>
    <ligand>
        <name>substrate</name>
    </ligand>
</feature>
<dbReference type="VEuPathDB" id="FungiDB:TREMEDRAFT_71425"/>
<organism evidence="17 18">
    <name type="scientific">Tremella mesenterica</name>
    <name type="common">Jelly fungus</name>
    <dbReference type="NCBI Taxonomy" id="5217"/>
    <lineage>
        <taxon>Eukaryota</taxon>
        <taxon>Fungi</taxon>
        <taxon>Dikarya</taxon>
        <taxon>Basidiomycota</taxon>
        <taxon>Agaricomycotina</taxon>
        <taxon>Tremellomycetes</taxon>
        <taxon>Tremellales</taxon>
        <taxon>Tremellaceae</taxon>
        <taxon>Tremella</taxon>
    </lineage>
</organism>
<feature type="active site" description="Proton donor" evidence="14">
    <location>
        <position position="180"/>
    </location>
</feature>
<gene>
    <name evidence="17" type="ORF">M231_01021</name>
</gene>
<evidence type="ECO:0000256" key="11">
    <source>
        <dbReference type="ARBA" id="ARBA00023235"/>
    </source>
</evidence>
<keyword evidence="18" id="KW-1185">Reference proteome</keyword>
<dbReference type="Proteomes" id="UP000289152">
    <property type="component" value="Unassembled WGS sequence"/>
</dbReference>
<keyword evidence="10 15" id="KW-0479">Metal-binding</keyword>
<comment type="cofactor">
    <cofactor evidence="5">
        <name>Fe(2+)</name>
        <dbReference type="ChEBI" id="CHEBI:29033"/>
    </cofactor>
</comment>
<evidence type="ECO:0000256" key="4">
    <source>
        <dbReference type="ARBA" id="ARBA00001947"/>
    </source>
</evidence>
<comment type="caution">
    <text evidence="17">The sequence shown here is derived from an EMBL/GenBank/DDBJ whole genome shotgun (WGS) entry which is preliminary data.</text>
</comment>
<feature type="binding site" evidence="16">
    <location>
        <begin position="202"/>
        <end position="203"/>
    </location>
    <ligand>
        <name>substrate</name>
    </ligand>
</feature>
<dbReference type="PROSITE" id="PS01086">
    <property type="entry name" value="RIBUL_P_3_EPIMER_2"/>
    <property type="match status" value="1"/>
</dbReference>
<comment type="pathway">
    <text evidence="6">Carbohydrate degradation; pentose phosphate pathway; D-xylulose 5-phosphate from D-ribulose 5-phosphate (non-oxidative stage): step 1/1.</text>
</comment>
<comment type="cofactor">
    <cofactor evidence="2">
        <name>Mn(2+)</name>
        <dbReference type="ChEBI" id="CHEBI:29035"/>
    </cofactor>
</comment>
<dbReference type="FunCoup" id="A0A4Q1BUV9">
    <property type="interactions" value="428"/>
</dbReference>
<dbReference type="SUPFAM" id="SSF51366">
    <property type="entry name" value="Ribulose-phoshate binding barrel"/>
    <property type="match status" value="1"/>
</dbReference>
<feature type="binding site" evidence="15">
    <location>
        <position position="40"/>
    </location>
    <ligand>
        <name>a divalent metal cation</name>
        <dbReference type="ChEBI" id="CHEBI:60240"/>
    </ligand>
</feature>
<dbReference type="EMBL" id="SDIL01000006">
    <property type="protein sequence ID" value="RXK41786.1"/>
    <property type="molecule type" value="Genomic_DNA"/>
</dbReference>
<dbReference type="NCBIfam" id="TIGR01163">
    <property type="entry name" value="rpe"/>
    <property type="match status" value="1"/>
</dbReference>
<evidence type="ECO:0000256" key="6">
    <source>
        <dbReference type="ARBA" id="ARBA00005016"/>
    </source>
</evidence>
<evidence type="ECO:0000256" key="14">
    <source>
        <dbReference type="PIRSR" id="PIRSR001461-1"/>
    </source>
</evidence>
<dbReference type="InterPro" id="IPR026019">
    <property type="entry name" value="Ribul_P_3_epim"/>
</dbReference>
<evidence type="ECO:0000256" key="7">
    <source>
        <dbReference type="ARBA" id="ARBA00009541"/>
    </source>
</evidence>
<comment type="similarity">
    <text evidence="7 13">Belongs to the ribulose-phosphate 3-epimerase family.</text>
</comment>
<dbReference type="GO" id="GO:0006098">
    <property type="term" value="P:pentose-phosphate shunt"/>
    <property type="evidence" value="ECO:0007669"/>
    <property type="project" value="UniProtKB-UniPathway"/>
</dbReference>
<comment type="cofactor">
    <cofactor evidence="4">
        <name>Zn(2+)</name>
        <dbReference type="ChEBI" id="CHEBI:29105"/>
    </cofactor>
</comment>
<dbReference type="CDD" id="cd00429">
    <property type="entry name" value="RPE"/>
    <property type="match status" value="1"/>
</dbReference>
<keyword evidence="13" id="KW-0119">Carbohydrate metabolism</keyword>
<evidence type="ECO:0000256" key="13">
    <source>
        <dbReference type="PIRNR" id="PIRNR001461"/>
    </source>
</evidence>
<dbReference type="STRING" id="5217.A0A4Q1BUV9"/>
<evidence type="ECO:0000256" key="10">
    <source>
        <dbReference type="ARBA" id="ARBA00022723"/>
    </source>
</evidence>
<dbReference type="PIRSF" id="PIRSF001461">
    <property type="entry name" value="RPE"/>
    <property type="match status" value="1"/>
</dbReference>
<dbReference type="InterPro" id="IPR013785">
    <property type="entry name" value="Aldolase_TIM"/>
</dbReference>
<dbReference type="EC" id="5.1.3.1" evidence="8 13"/>
<accession>A0A4Q1BUV9</accession>
<evidence type="ECO:0000256" key="12">
    <source>
        <dbReference type="ARBA" id="ARBA00023285"/>
    </source>
</evidence>
<dbReference type="FunFam" id="3.20.20.70:FF:000171">
    <property type="entry name" value="Ribulose-phosphate 3-epimerase"/>
    <property type="match status" value="1"/>
</dbReference>
<feature type="binding site" evidence="16">
    <location>
        <position position="15"/>
    </location>
    <ligand>
        <name>substrate</name>
    </ligand>
</feature>
<feature type="binding site" evidence="16">
    <location>
        <position position="74"/>
    </location>
    <ligand>
        <name>substrate</name>
    </ligand>
</feature>
<dbReference type="NCBIfam" id="NF004076">
    <property type="entry name" value="PRK05581.1-4"/>
    <property type="match status" value="1"/>
</dbReference>
<dbReference type="GO" id="GO:0046872">
    <property type="term" value="F:metal ion binding"/>
    <property type="evidence" value="ECO:0007669"/>
    <property type="project" value="UniProtKB-KW"/>
</dbReference>
<evidence type="ECO:0000313" key="18">
    <source>
        <dbReference type="Proteomes" id="UP000289152"/>
    </source>
</evidence>
<dbReference type="AlphaFoldDB" id="A0A4Q1BUV9"/>
<dbReference type="HAMAP" id="MF_02227">
    <property type="entry name" value="RPE"/>
    <property type="match status" value="1"/>
</dbReference>
<feature type="binding site" evidence="15">
    <location>
        <position position="42"/>
    </location>
    <ligand>
        <name>a divalent metal cation</name>
        <dbReference type="ChEBI" id="CHEBI:60240"/>
    </ligand>
</feature>
<proteinExistence type="inferred from homology"/>
<dbReference type="GO" id="GO:0004750">
    <property type="term" value="F:D-ribulose-phosphate 3-epimerase activity"/>
    <property type="evidence" value="ECO:0007669"/>
    <property type="project" value="UniProtKB-EC"/>
</dbReference>
<dbReference type="InParanoid" id="A0A4Q1BUV9"/>
<dbReference type="GO" id="GO:0005975">
    <property type="term" value="P:carbohydrate metabolic process"/>
    <property type="evidence" value="ECO:0007669"/>
    <property type="project" value="InterPro"/>
</dbReference>
<evidence type="ECO:0000256" key="16">
    <source>
        <dbReference type="PIRSR" id="PIRSR001461-3"/>
    </source>
</evidence>
<dbReference type="OrthoDB" id="1927044at2759"/>
<keyword evidence="15" id="KW-0862">Zinc</keyword>
<evidence type="ECO:0000256" key="2">
    <source>
        <dbReference type="ARBA" id="ARBA00001936"/>
    </source>
</evidence>
<reference evidence="17 18" key="1">
    <citation type="submission" date="2016-06" db="EMBL/GenBank/DDBJ databases">
        <title>Evolution of pathogenesis and genome organization in the Tremellales.</title>
        <authorList>
            <person name="Cuomo C."/>
            <person name="Litvintseva A."/>
            <person name="Heitman J."/>
            <person name="Chen Y."/>
            <person name="Sun S."/>
            <person name="Springer D."/>
            <person name="Dromer F."/>
            <person name="Young S."/>
            <person name="Zeng Q."/>
            <person name="Chapman S."/>
            <person name="Gujja S."/>
            <person name="Saif S."/>
            <person name="Birren B."/>
        </authorList>
    </citation>
    <scope>NUCLEOTIDE SEQUENCE [LARGE SCALE GENOMIC DNA]</scope>
    <source>
        <strain evidence="17 18">ATCC 28783</strain>
    </source>
</reference>
<dbReference type="PANTHER" id="PTHR11749">
    <property type="entry name" value="RIBULOSE-5-PHOSPHATE-3-EPIMERASE"/>
    <property type="match status" value="1"/>
</dbReference>
<dbReference type="Pfam" id="PF00834">
    <property type="entry name" value="Ribul_P_3_epim"/>
    <property type="match status" value="1"/>
</dbReference>
<comment type="cofactor">
    <cofactor evidence="15">
        <name>a divalent metal cation</name>
        <dbReference type="ChEBI" id="CHEBI:60240"/>
    </cofactor>
    <text evidence="15">Binds 1 divalent metal cation per subunit.</text>
</comment>
<dbReference type="InterPro" id="IPR011060">
    <property type="entry name" value="RibuloseP-bd_barrel"/>
</dbReference>
<evidence type="ECO:0000256" key="3">
    <source>
        <dbReference type="ARBA" id="ARBA00001941"/>
    </source>
</evidence>
<evidence type="ECO:0000256" key="8">
    <source>
        <dbReference type="ARBA" id="ARBA00013188"/>
    </source>
</evidence>
<evidence type="ECO:0000313" key="17">
    <source>
        <dbReference type="EMBL" id="RXK41786.1"/>
    </source>
</evidence>
<feature type="binding site" evidence="16">
    <location>
        <begin position="151"/>
        <end position="154"/>
    </location>
    <ligand>
        <name>substrate</name>
    </ligand>
</feature>
<keyword evidence="11 13" id="KW-0413">Isomerase</keyword>
<dbReference type="PROSITE" id="PS01085">
    <property type="entry name" value="RIBUL_P_3_EPIMER_1"/>
    <property type="match status" value="1"/>
</dbReference>
<comment type="cofactor">
    <cofactor evidence="3">
        <name>Co(2+)</name>
        <dbReference type="ChEBI" id="CHEBI:48828"/>
    </cofactor>
</comment>
<name>A0A4Q1BUV9_TREME</name>
<dbReference type="UniPathway" id="UPA00115">
    <property type="reaction ID" value="UER00411"/>
</dbReference>
<comment type="catalytic activity">
    <reaction evidence="1 13">
        <text>D-ribulose 5-phosphate = D-xylulose 5-phosphate</text>
        <dbReference type="Rhea" id="RHEA:13677"/>
        <dbReference type="ChEBI" id="CHEBI:57737"/>
        <dbReference type="ChEBI" id="CHEBI:58121"/>
        <dbReference type="EC" id="5.1.3.1"/>
    </reaction>
</comment>
<feature type="active site" description="Proton acceptor" evidence="14">
    <location>
        <position position="42"/>
    </location>
</feature>
<sequence>MSDQAPVPQPIIAPSVLASDLSNLAAECKRMLAGGADWLHMDVMDGHFVPNITLGAPIISCVRDNVPDIFMDCHMMVSDPEKWVPEIAKAGGKLYTFHYEATSNPEQVIDLIHSHNLLAGIAISPETPSSVITSSIGSKADHLLVMTVRPGRGGQKFIPECLEKVSDLRNRFPDKNIQVDGGVGPGNACQCGKAGSNVLVAGTAVFGAKDAEGAIKEMRDGVEEGFKLR</sequence>
<evidence type="ECO:0000256" key="5">
    <source>
        <dbReference type="ARBA" id="ARBA00001954"/>
    </source>
</evidence>
<feature type="binding site" evidence="15">
    <location>
        <position position="74"/>
    </location>
    <ligand>
        <name>a divalent metal cation</name>
        <dbReference type="ChEBI" id="CHEBI:60240"/>
    </ligand>
</feature>